<dbReference type="Proteomes" id="UP000247483">
    <property type="component" value="Unassembled WGS sequence"/>
</dbReference>
<evidence type="ECO:0000256" key="3">
    <source>
        <dbReference type="ARBA" id="ARBA00011881"/>
    </source>
</evidence>
<dbReference type="RefSeq" id="WP_110422377.1">
    <property type="nucleotide sequence ID" value="NZ_QGLP01000003.1"/>
</dbReference>
<proteinExistence type="inferred from homology"/>
<dbReference type="GO" id="GO:0016829">
    <property type="term" value="F:lyase activity"/>
    <property type="evidence" value="ECO:0007669"/>
    <property type="project" value="InterPro"/>
</dbReference>
<evidence type="ECO:0000313" key="7">
    <source>
        <dbReference type="Proteomes" id="UP000247483"/>
    </source>
</evidence>
<dbReference type="GO" id="GO:0006520">
    <property type="term" value="P:amino acid metabolic process"/>
    <property type="evidence" value="ECO:0007669"/>
    <property type="project" value="InterPro"/>
</dbReference>
<dbReference type="InterPro" id="IPR015421">
    <property type="entry name" value="PyrdxlP-dep_Trfase_major"/>
</dbReference>
<dbReference type="Pfam" id="PF01212">
    <property type="entry name" value="Beta_elim_lyase"/>
    <property type="match status" value="1"/>
</dbReference>
<organism evidence="6 7">
    <name type="scientific">Gilliamella apicola</name>
    <dbReference type="NCBI Taxonomy" id="1196095"/>
    <lineage>
        <taxon>Bacteria</taxon>
        <taxon>Pseudomonadati</taxon>
        <taxon>Pseudomonadota</taxon>
        <taxon>Gammaproteobacteria</taxon>
        <taxon>Orbales</taxon>
        <taxon>Orbaceae</taxon>
        <taxon>Gilliamella</taxon>
    </lineage>
</organism>
<dbReference type="InterPro" id="IPR015422">
    <property type="entry name" value="PyrdxlP-dep_Trfase_small"/>
</dbReference>
<accession>A0A2V4E6N2</accession>
<comment type="subunit">
    <text evidence="3">Homotetramer.</text>
</comment>
<dbReference type="Gene3D" id="3.40.640.10">
    <property type="entry name" value="Type I PLP-dependent aspartate aminotransferase-like (Major domain)"/>
    <property type="match status" value="1"/>
</dbReference>
<evidence type="ECO:0000259" key="5">
    <source>
        <dbReference type="Pfam" id="PF01212"/>
    </source>
</evidence>
<comment type="cofactor">
    <cofactor evidence="1">
        <name>pyridoxal 5'-phosphate</name>
        <dbReference type="ChEBI" id="CHEBI:597326"/>
    </cofactor>
</comment>
<comment type="similarity">
    <text evidence="2">Belongs to the threonine aldolase family.</text>
</comment>
<dbReference type="EMBL" id="QGLP01000003">
    <property type="protein sequence ID" value="PXZ06586.1"/>
    <property type="molecule type" value="Genomic_DNA"/>
</dbReference>
<comment type="caution">
    <text evidence="6">The sequence shown here is derived from an EMBL/GenBank/DDBJ whole genome shotgun (WGS) entry which is preliminary data.</text>
</comment>
<dbReference type="PANTHER" id="PTHR48097">
    <property type="entry name" value="L-THREONINE ALDOLASE-RELATED"/>
    <property type="match status" value="1"/>
</dbReference>
<name>A0A2V4E6N2_9GAMM</name>
<evidence type="ECO:0000313" key="6">
    <source>
        <dbReference type="EMBL" id="PXZ06586.1"/>
    </source>
</evidence>
<gene>
    <name evidence="6" type="ORF">DKK79_00215</name>
</gene>
<protein>
    <submittedName>
        <fullName evidence="6">Threonine aldolase</fullName>
    </submittedName>
</protein>
<dbReference type="AlphaFoldDB" id="A0A2V4E6N2"/>
<evidence type="ECO:0000256" key="4">
    <source>
        <dbReference type="ARBA" id="ARBA00022898"/>
    </source>
</evidence>
<dbReference type="InterPro" id="IPR001597">
    <property type="entry name" value="ArAA_b-elim_lyase/Thr_aldolase"/>
</dbReference>
<feature type="domain" description="Aromatic amino acid beta-eliminating lyase/threonine aldolase" evidence="5">
    <location>
        <begin position="31"/>
        <end position="290"/>
    </location>
</feature>
<keyword evidence="4" id="KW-0663">Pyridoxal phosphate</keyword>
<evidence type="ECO:0000256" key="1">
    <source>
        <dbReference type="ARBA" id="ARBA00001933"/>
    </source>
</evidence>
<reference evidence="6 7" key="1">
    <citation type="submission" date="2018-05" db="EMBL/GenBank/DDBJ databases">
        <title>Reference genomes for bee gut microbiota database.</title>
        <authorList>
            <person name="Ellegaard K.M."/>
        </authorList>
    </citation>
    <scope>NUCLEOTIDE SEQUENCE [LARGE SCALE GENOMIC DNA]</scope>
    <source>
        <strain evidence="6 7">ESL0177</strain>
    </source>
</reference>
<dbReference type="SUPFAM" id="SSF53383">
    <property type="entry name" value="PLP-dependent transferases"/>
    <property type="match status" value="1"/>
</dbReference>
<sequence>MYDFLNDYNQTVHPQLLKEFIDINNKKLSGYGLDDCCNDAINHIRQILNSPNADIHFMAGGTITNLTTISHILKPYQAVIAAETGHINVHETGAIEATGHKVVTVKTEDGKLTPELIKPILDYHCDEHMVHPKLVYISNTTELGTLYSKQELKELYQFCQKNHLYLYLDGARLAMALGAKDNDITFPDLAKYTDVFYIGGTKVGAFAGEALVFNNHTINHDFRFNMKQKGAILAKSWIIAVQFKALMQNDLYISLGKHSNTMAEKLITLFDNQGFTFAATPQTNQLFVKLPNQLANKIVSLYAVDNLGQSDLDHICLRFCTSWSTQEIEIENFATQLKKLLKNKKS</sequence>
<dbReference type="PANTHER" id="PTHR48097:SF5">
    <property type="entry name" value="LOW SPECIFICITY L-THREONINE ALDOLASE"/>
    <property type="match status" value="1"/>
</dbReference>
<dbReference type="InterPro" id="IPR015424">
    <property type="entry name" value="PyrdxlP-dep_Trfase"/>
</dbReference>
<evidence type="ECO:0000256" key="2">
    <source>
        <dbReference type="ARBA" id="ARBA00006966"/>
    </source>
</evidence>
<dbReference type="Gene3D" id="3.90.1150.10">
    <property type="entry name" value="Aspartate Aminotransferase, domain 1"/>
    <property type="match status" value="1"/>
</dbReference>